<dbReference type="eggNOG" id="COG0553">
    <property type="taxonomic scope" value="Bacteria"/>
</dbReference>
<dbReference type="PROSITE" id="PS51192">
    <property type="entry name" value="HELICASE_ATP_BIND_1"/>
    <property type="match status" value="1"/>
</dbReference>
<feature type="domain" description="Helicase C-terminal" evidence="5">
    <location>
        <begin position="920"/>
        <end position="1074"/>
    </location>
</feature>
<dbReference type="InterPro" id="IPR007527">
    <property type="entry name" value="Znf_SWIM"/>
</dbReference>
<dbReference type="PROSITE" id="PS50966">
    <property type="entry name" value="ZF_SWIM"/>
    <property type="match status" value="1"/>
</dbReference>
<dbReference type="GO" id="GO:0008270">
    <property type="term" value="F:zinc ion binding"/>
    <property type="evidence" value="ECO:0007669"/>
    <property type="project" value="UniProtKB-KW"/>
</dbReference>
<dbReference type="CDD" id="cd18793">
    <property type="entry name" value="SF2_C_SNF"/>
    <property type="match status" value="1"/>
</dbReference>
<proteinExistence type="predicted"/>
<keyword evidence="2" id="KW-0479">Metal-binding</keyword>
<dbReference type="SUPFAM" id="SSF52540">
    <property type="entry name" value="P-loop containing nucleoside triphosphate hydrolases"/>
    <property type="match status" value="2"/>
</dbReference>
<dbReference type="Pfam" id="PF08455">
    <property type="entry name" value="SNF2_assoc"/>
    <property type="match status" value="1"/>
</dbReference>
<evidence type="ECO:0000259" key="3">
    <source>
        <dbReference type="PROSITE" id="PS50966"/>
    </source>
</evidence>
<protein>
    <submittedName>
        <fullName evidence="6">SNF2-related protein</fullName>
    </submittedName>
</protein>
<dbReference type="Pfam" id="PF00176">
    <property type="entry name" value="SNF2-rel_dom"/>
    <property type="match status" value="1"/>
</dbReference>
<dbReference type="OrthoDB" id="9814088at2"/>
<evidence type="ECO:0000313" key="6">
    <source>
        <dbReference type="EMBL" id="ADG81463.1"/>
    </source>
</evidence>
<dbReference type="InterPro" id="IPR038718">
    <property type="entry name" value="SNF2-like_sf"/>
</dbReference>
<name>D5XBR5_THEPJ</name>
<keyword evidence="2" id="KW-0863">Zinc-finger</keyword>
<dbReference type="EMBL" id="CP002028">
    <property type="protein sequence ID" value="ADG81463.1"/>
    <property type="molecule type" value="Genomic_DNA"/>
</dbReference>
<dbReference type="GO" id="GO:0016787">
    <property type="term" value="F:hydrolase activity"/>
    <property type="evidence" value="ECO:0007669"/>
    <property type="project" value="UniProtKB-KW"/>
</dbReference>
<dbReference type="InterPro" id="IPR014001">
    <property type="entry name" value="Helicase_ATP-bd"/>
</dbReference>
<dbReference type="Pfam" id="PF00271">
    <property type="entry name" value="Helicase_C"/>
    <property type="match status" value="1"/>
</dbReference>
<dbReference type="SMART" id="SM00487">
    <property type="entry name" value="DEXDc"/>
    <property type="match status" value="1"/>
</dbReference>
<dbReference type="HOGENOM" id="CLU_000315_21_1_9"/>
<dbReference type="Pfam" id="PF04434">
    <property type="entry name" value="SWIM"/>
    <property type="match status" value="1"/>
</dbReference>
<dbReference type="InterPro" id="IPR049730">
    <property type="entry name" value="SNF2/RAD54-like_C"/>
</dbReference>
<dbReference type="GO" id="GO:0005524">
    <property type="term" value="F:ATP binding"/>
    <property type="evidence" value="ECO:0007669"/>
    <property type="project" value="InterPro"/>
</dbReference>
<dbReference type="Gene3D" id="3.40.50.10810">
    <property type="entry name" value="Tandem AAA-ATPase domain"/>
    <property type="match status" value="1"/>
</dbReference>
<dbReference type="Proteomes" id="UP000002377">
    <property type="component" value="Chromosome"/>
</dbReference>
<dbReference type="SMART" id="SM00490">
    <property type="entry name" value="HELICc"/>
    <property type="match status" value="1"/>
</dbReference>
<gene>
    <name evidence="6" type="ordered locus">TherJR_0590</name>
</gene>
<dbReference type="PROSITE" id="PS51194">
    <property type="entry name" value="HELICASE_CTER"/>
    <property type="match status" value="1"/>
</dbReference>
<dbReference type="InterPro" id="IPR000330">
    <property type="entry name" value="SNF2_N"/>
</dbReference>
<feature type="domain" description="Helicase ATP-binding" evidence="4">
    <location>
        <begin position="635"/>
        <end position="795"/>
    </location>
</feature>
<dbReference type="eggNOG" id="COG4715">
    <property type="taxonomic scope" value="Bacteria"/>
</dbReference>
<dbReference type="CDD" id="cd18012">
    <property type="entry name" value="DEXQc_arch_SWI2_SNF2"/>
    <property type="match status" value="1"/>
</dbReference>
<accession>D5XBR5</accession>
<dbReference type="STRING" id="635013.TherJR_0590"/>
<evidence type="ECO:0000259" key="5">
    <source>
        <dbReference type="PROSITE" id="PS51194"/>
    </source>
</evidence>
<evidence type="ECO:0000313" key="7">
    <source>
        <dbReference type="Proteomes" id="UP000002377"/>
    </source>
</evidence>
<dbReference type="Gene3D" id="3.40.50.300">
    <property type="entry name" value="P-loop containing nucleotide triphosphate hydrolases"/>
    <property type="match status" value="1"/>
</dbReference>
<evidence type="ECO:0000259" key="4">
    <source>
        <dbReference type="PROSITE" id="PS51192"/>
    </source>
</evidence>
<organism evidence="6 7">
    <name type="scientific">Thermincola potens (strain JR)</name>
    <dbReference type="NCBI Taxonomy" id="635013"/>
    <lineage>
        <taxon>Bacteria</taxon>
        <taxon>Bacillati</taxon>
        <taxon>Bacillota</taxon>
        <taxon>Clostridia</taxon>
        <taxon>Eubacteriales</taxon>
        <taxon>Thermincolaceae</taxon>
        <taxon>Thermincola</taxon>
    </lineage>
</organism>
<dbReference type="FunFam" id="3.40.50.10810:FF:000054">
    <property type="entry name" value="Helicase, Snf2 family"/>
    <property type="match status" value="1"/>
</dbReference>
<sequence length="1084" mass="124594">MKNMSLTDSEIRNYARSSSVYLRGYTYYVENRVKGLRFDVEDLAVYATVLGKEPYDVEITLSPEGDLYSCWCDCPAFAGYDGICKHIVAVLIAFQRNLRKNGLIIPKADKETALEIINLFSGLDRQRKKEEVNFEIMLQIMDLSYTLKASAEFRIGLQRLYVMKNIKEFLEKINEGKPVEFGKNFIFEPELHAFKPADRPVIDFLLEVLALEKASDMYDYYSSNSVFRGKTLVLNDLYLKKFLDVLGDRPFKFCFLPGSVLSDMTVCQGLPLNFKVERSGDGLALILDTKETPISLTSGGEYFYWQNRIFRASDEQRKYFFPLLKKYLGSYKKITFPAPLVEPFVSEVLPCIRKTGQVHVDPVLRENICHEELIAKIYFDRNIENPEGQTGIAARLELHYGDRVINPFSSGPVKGGEPADKKIVVRDSRKEQKIFDLLEQAGFTVCQGEIHLFDDEKIFNFIENILPQLRSLAEIYYSEDFKSLRIRATAPFSGRVRLDEKLNLLEFSLQFDDINSDELEQVLNSIKMKKQYFRLRDGSFLDLRQPELKTVATMIEQLGLDTRDLGKKVINLPKYRALYIDSFLRHKNLHGISRNSAFKHLVQSIREPQHTDFRVPEELQNVLREYQKTGFKWLKTLASYGLGGILADDMGLGKTLQVIAFILSEKGAGQPPALVIAPTSLVYNWYEEVKKFAPSLRVEVVTGGPAERQEKLKKLAEADIVVTSYPLIRRDIEHYRQFEFAYCFLDEAQHIKNPNTINARSVQQINARSYFALTGTPIENSLTELWSIFNFIMPGYLLSHKEFQRKYEIPAIKGDDPGILEELSRHVQPFILRRLKRDVLKELPEKIETRLTAEMTREQEKIYLAYLKQAQGEIMREIGTVGFEKSRMKILAALTRLRQICCHPGLFIENYTGDSGKMQLLQEVIEDALAGGHRILLFSQFTSMLGIIREYLVSQNIEYHYLDGNTRAEQRQEMVRAFNAGDGQVFLISLKAGGTGLNLTGADMVVHFDPWWNPAVEDQATDRAYRIGQQQVVQVFKLVTRGTIEEKIFTLQQKKKELIDSVIQPGETFLSRLTEEELRAIFEI</sequence>
<keyword evidence="1" id="KW-0378">Hydrolase</keyword>
<evidence type="ECO:0000256" key="2">
    <source>
        <dbReference type="PROSITE-ProRule" id="PRU00325"/>
    </source>
</evidence>
<dbReference type="KEGG" id="tjr:TherJR_0590"/>
<reference evidence="6 7" key="1">
    <citation type="submission" date="2010-05" db="EMBL/GenBank/DDBJ databases">
        <title>Complete sequence of Thermincola sp. JR.</title>
        <authorList>
            <consortium name="US DOE Joint Genome Institute"/>
            <person name="Lucas S."/>
            <person name="Copeland A."/>
            <person name="Lapidus A."/>
            <person name="Cheng J.-F."/>
            <person name="Bruce D."/>
            <person name="Goodwin L."/>
            <person name="Pitluck S."/>
            <person name="Chertkov O."/>
            <person name="Detter J.C."/>
            <person name="Han C."/>
            <person name="Tapia R."/>
            <person name="Land M."/>
            <person name="Hauser L."/>
            <person name="Kyrpides N."/>
            <person name="Mikhailova N."/>
            <person name="Hazen T.C."/>
            <person name="Woyke T."/>
        </authorList>
    </citation>
    <scope>NUCLEOTIDE SEQUENCE [LARGE SCALE GENOMIC DNA]</scope>
    <source>
        <strain evidence="6 7">JR</strain>
    </source>
</reference>
<dbReference type="InterPro" id="IPR013663">
    <property type="entry name" value="Helicase_SWF/SNF/SWI_bac"/>
</dbReference>
<dbReference type="AlphaFoldDB" id="D5XBR5"/>
<dbReference type="PANTHER" id="PTHR10799">
    <property type="entry name" value="SNF2/RAD54 HELICASE FAMILY"/>
    <property type="match status" value="1"/>
</dbReference>
<dbReference type="InterPro" id="IPR001650">
    <property type="entry name" value="Helicase_C-like"/>
</dbReference>
<dbReference type="InterPro" id="IPR027417">
    <property type="entry name" value="P-loop_NTPase"/>
</dbReference>
<keyword evidence="7" id="KW-1185">Reference proteome</keyword>
<dbReference type="RefSeq" id="WP_013119484.1">
    <property type="nucleotide sequence ID" value="NC_014152.1"/>
</dbReference>
<dbReference type="FunFam" id="3.40.50.300:FF:000533">
    <property type="entry name" value="Helicase, Snf2 family"/>
    <property type="match status" value="1"/>
</dbReference>
<keyword evidence="2" id="KW-0862">Zinc</keyword>
<evidence type="ECO:0000256" key="1">
    <source>
        <dbReference type="ARBA" id="ARBA00022801"/>
    </source>
</evidence>
<feature type="domain" description="SWIM-type" evidence="3">
    <location>
        <begin position="57"/>
        <end position="95"/>
    </location>
</feature>